<dbReference type="InterPro" id="IPR018060">
    <property type="entry name" value="HTH_AraC"/>
</dbReference>
<dbReference type="Proteomes" id="UP000439591">
    <property type="component" value="Unassembled WGS sequence"/>
</dbReference>
<evidence type="ECO:0000256" key="1">
    <source>
        <dbReference type="ARBA" id="ARBA00023015"/>
    </source>
</evidence>
<dbReference type="GO" id="GO:0005829">
    <property type="term" value="C:cytosol"/>
    <property type="evidence" value="ECO:0007669"/>
    <property type="project" value="TreeGrafter"/>
</dbReference>
<proteinExistence type="predicted"/>
<dbReference type="PANTHER" id="PTHR47894:SF1">
    <property type="entry name" value="HTH-TYPE TRANSCRIPTIONAL REGULATOR VQSM"/>
    <property type="match status" value="1"/>
</dbReference>
<dbReference type="InterPro" id="IPR020449">
    <property type="entry name" value="Tscrpt_reg_AraC-type_HTH"/>
</dbReference>
<dbReference type="RefSeq" id="WP_159267391.1">
    <property type="nucleotide sequence ID" value="NZ_CACSIK010000001.1"/>
</dbReference>
<evidence type="ECO:0000256" key="2">
    <source>
        <dbReference type="ARBA" id="ARBA00023125"/>
    </source>
</evidence>
<protein>
    <submittedName>
        <fullName evidence="5">Putative HTH-type transcriptional regulator</fullName>
    </submittedName>
</protein>
<gene>
    <name evidence="6" type="ORF">IHBHHGIJ_00721</name>
    <name evidence="5" type="ORF">KFEGEMFD_00429</name>
</gene>
<reference evidence="7 8" key="1">
    <citation type="submission" date="2019-11" db="EMBL/GenBank/DDBJ databases">
        <authorList>
            <person name="Holert J."/>
        </authorList>
    </citation>
    <scope>NUCLEOTIDE SEQUENCE [LARGE SCALE GENOMIC DNA]</scope>
    <source>
        <strain evidence="5">BC3_2A</strain>
        <strain evidence="6">SB11_1A</strain>
    </source>
</reference>
<evidence type="ECO:0000313" key="8">
    <source>
        <dbReference type="Proteomes" id="UP000439591"/>
    </source>
</evidence>
<evidence type="ECO:0000313" key="5">
    <source>
        <dbReference type="EMBL" id="CAA0081820.1"/>
    </source>
</evidence>
<dbReference type="InterPro" id="IPR032687">
    <property type="entry name" value="AraC-type_N"/>
</dbReference>
<evidence type="ECO:0000313" key="7">
    <source>
        <dbReference type="Proteomes" id="UP000435877"/>
    </source>
</evidence>
<evidence type="ECO:0000259" key="4">
    <source>
        <dbReference type="PROSITE" id="PS01124"/>
    </source>
</evidence>
<dbReference type="SMART" id="SM00342">
    <property type="entry name" value="HTH_ARAC"/>
    <property type="match status" value="1"/>
</dbReference>
<dbReference type="SUPFAM" id="SSF46689">
    <property type="entry name" value="Homeodomain-like"/>
    <property type="match status" value="1"/>
</dbReference>
<keyword evidence="7" id="KW-1185">Reference proteome</keyword>
<dbReference type="PANTHER" id="PTHR47894">
    <property type="entry name" value="HTH-TYPE TRANSCRIPTIONAL REGULATOR GADX"/>
    <property type="match status" value="1"/>
</dbReference>
<dbReference type="Proteomes" id="UP000435877">
    <property type="component" value="Unassembled WGS sequence"/>
</dbReference>
<dbReference type="GO" id="GO:0000976">
    <property type="term" value="F:transcription cis-regulatory region binding"/>
    <property type="evidence" value="ECO:0007669"/>
    <property type="project" value="TreeGrafter"/>
</dbReference>
<dbReference type="Pfam" id="PF12833">
    <property type="entry name" value="HTH_18"/>
    <property type="match status" value="1"/>
</dbReference>
<dbReference type="EMBL" id="CACSIM010000001">
    <property type="protein sequence ID" value="CAA0081820.1"/>
    <property type="molecule type" value="Genomic_DNA"/>
</dbReference>
<keyword evidence="2" id="KW-0238">DNA-binding</keyword>
<dbReference type="PRINTS" id="PR00032">
    <property type="entry name" value="HTHARAC"/>
</dbReference>
<dbReference type="AlphaFoldDB" id="A0A5S9MXF6"/>
<dbReference type="EMBL" id="CACSIK010000001">
    <property type="protein sequence ID" value="CAA0084639.1"/>
    <property type="molecule type" value="Genomic_DNA"/>
</dbReference>
<keyword evidence="3" id="KW-0804">Transcription</keyword>
<sequence length="336" mass="38464">MRHSIRLASQQISLLESLNLDIEQCCRGTGISIDDVMGHSDNIEADSLRHFYRNLVREYGDIFLGVLLGDNFSITYTGYLGLALMSAPTYYHARNIVVDLPQILGGDLNCSLQITKTEFAVKICGTRSGENDLFDFMSNVCLAASHKIFRELCDCDVLVKHVYFMHGDEDKENIYREHFNCDVSFNAPSNKIVFPKKYLHMPLPRADINVFKLMELQCASSDRRLSKPREFRYQVEAVLSSVECDSWNVEYVSRQLNVSPRTLKRKLESENTRFSEIINKARETSAKKYLLSSDCKVEFIAQRLGYSSAASFGYAFKRWVGFSPSEFRRLNVESLV</sequence>
<organism evidence="5 8">
    <name type="scientific">Zhongshania aliphaticivorans</name>
    <dbReference type="NCBI Taxonomy" id="1470434"/>
    <lineage>
        <taxon>Bacteria</taxon>
        <taxon>Pseudomonadati</taxon>
        <taxon>Pseudomonadota</taxon>
        <taxon>Gammaproteobacteria</taxon>
        <taxon>Cellvibrionales</taxon>
        <taxon>Spongiibacteraceae</taxon>
        <taxon>Zhongshania</taxon>
    </lineage>
</organism>
<dbReference type="Gene3D" id="1.10.10.60">
    <property type="entry name" value="Homeodomain-like"/>
    <property type="match status" value="1"/>
</dbReference>
<dbReference type="GO" id="GO:0003700">
    <property type="term" value="F:DNA-binding transcription factor activity"/>
    <property type="evidence" value="ECO:0007669"/>
    <property type="project" value="InterPro"/>
</dbReference>
<feature type="domain" description="HTH araC/xylS-type" evidence="4">
    <location>
        <begin position="233"/>
        <end position="330"/>
    </location>
</feature>
<name>A0A5S9MXF6_9GAMM</name>
<evidence type="ECO:0000313" key="6">
    <source>
        <dbReference type="EMBL" id="CAA0084639.1"/>
    </source>
</evidence>
<dbReference type="Pfam" id="PF12625">
    <property type="entry name" value="Arabinose_bd"/>
    <property type="match status" value="1"/>
</dbReference>
<dbReference type="InterPro" id="IPR009057">
    <property type="entry name" value="Homeodomain-like_sf"/>
</dbReference>
<dbReference type="OrthoDB" id="6194859at2"/>
<evidence type="ECO:0000256" key="3">
    <source>
        <dbReference type="ARBA" id="ARBA00023163"/>
    </source>
</evidence>
<accession>A0A5S9MXF6</accession>
<keyword evidence="1" id="KW-0805">Transcription regulation</keyword>
<dbReference type="PROSITE" id="PS01124">
    <property type="entry name" value="HTH_ARAC_FAMILY_2"/>
    <property type="match status" value="1"/>
</dbReference>